<feature type="transmembrane region" description="Helical" evidence="1">
    <location>
        <begin position="41"/>
        <end position="66"/>
    </location>
</feature>
<accession>A0A9P8WK47</accession>
<protein>
    <recommendedName>
        <fullName evidence="4">Transmembrane protein</fullName>
    </recommendedName>
</protein>
<dbReference type="EMBL" id="JAGPYM010000001">
    <property type="protein sequence ID" value="KAH6899978.1"/>
    <property type="molecule type" value="Genomic_DNA"/>
</dbReference>
<evidence type="ECO:0008006" key="4">
    <source>
        <dbReference type="Google" id="ProtNLM"/>
    </source>
</evidence>
<evidence type="ECO:0000313" key="2">
    <source>
        <dbReference type="EMBL" id="KAH6899978.1"/>
    </source>
</evidence>
<gene>
    <name evidence="2" type="ORF">B0T10DRAFT_12087</name>
</gene>
<keyword evidence="3" id="KW-1185">Reference proteome</keyword>
<keyword evidence="1" id="KW-0472">Membrane</keyword>
<proteinExistence type="predicted"/>
<reference evidence="2 3" key="1">
    <citation type="journal article" date="2021" name="Nat. Commun.">
        <title>Genetic determinants of endophytism in the Arabidopsis root mycobiome.</title>
        <authorList>
            <person name="Mesny F."/>
            <person name="Miyauchi S."/>
            <person name="Thiergart T."/>
            <person name="Pickel B."/>
            <person name="Atanasova L."/>
            <person name="Karlsson M."/>
            <person name="Huettel B."/>
            <person name="Barry K.W."/>
            <person name="Haridas S."/>
            <person name="Chen C."/>
            <person name="Bauer D."/>
            <person name="Andreopoulos W."/>
            <person name="Pangilinan J."/>
            <person name="LaButti K."/>
            <person name="Riley R."/>
            <person name="Lipzen A."/>
            <person name="Clum A."/>
            <person name="Drula E."/>
            <person name="Henrissat B."/>
            <person name="Kohler A."/>
            <person name="Grigoriev I.V."/>
            <person name="Martin F.M."/>
            <person name="Hacquard S."/>
        </authorList>
    </citation>
    <scope>NUCLEOTIDE SEQUENCE [LARGE SCALE GENOMIC DNA]</scope>
    <source>
        <strain evidence="2 3">MPI-CAGE-CH-0241</strain>
    </source>
</reference>
<evidence type="ECO:0000313" key="3">
    <source>
        <dbReference type="Proteomes" id="UP000777438"/>
    </source>
</evidence>
<keyword evidence="1" id="KW-1133">Transmembrane helix</keyword>
<dbReference type="AlphaFoldDB" id="A0A9P8WK47"/>
<keyword evidence="1" id="KW-0812">Transmembrane</keyword>
<organism evidence="2 3">
    <name type="scientific">Thelonectria olida</name>
    <dbReference type="NCBI Taxonomy" id="1576542"/>
    <lineage>
        <taxon>Eukaryota</taxon>
        <taxon>Fungi</taxon>
        <taxon>Dikarya</taxon>
        <taxon>Ascomycota</taxon>
        <taxon>Pezizomycotina</taxon>
        <taxon>Sordariomycetes</taxon>
        <taxon>Hypocreomycetidae</taxon>
        <taxon>Hypocreales</taxon>
        <taxon>Nectriaceae</taxon>
        <taxon>Thelonectria</taxon>
    </lineage>
</organism>
<sequence>MAGNRYTTKHSDAHHTHGMGFLGLVGDEKEWFCKGKCGFPVLFFFLLFFLVQFCLFVILFDCLTFIHPLGGMNWMGRWEWKFQTGNRNYLLGLEQIAMDSFTGGNINLTLSMLAYFCMHFKYCISQLVLACDVCVTWGNKRPCTYMYSVG</sequence>
<evidence type="ECO:0000256" key="1">
    <source>
        <dbReference type="SAM" id="Phobius"/>
    </source>
</evidence>
<name>A0A9P8WK47_9HYPO</name>
<dbReference type="Proteomes" id="UP000777438">
    <property type="component" value="Unassembled WGS sequence"/>
</dbReference>
<comment type="caution">
    <text evidence="2">The sequence shown here is derived from an EMBL/GenBank/DDBJ whole genome shotgun (WGS) entry which is preliminary data.</text>
</comment>